<reference evidence="3" key="2">
    <citation type="journal article" date="2013" name="Nature">
        <title>Insights into bilaterian evolution from three spiralian genomes.</title>
        <authorList>
            <person name="Simakov O."/>
            <person name="Marletaz F."/>
            <person name="Cho S.J."/>
            <person name="Edsinger-Gonzales E."/>
            <person name="Havlak P."/>
            <person name="Hellsten U."/>
            <person name="Kuo D.H."/>
            <person name="Larsson T."/>
            <person name="Lv J."/>
            <person name="Arendt D."/>
            <person name="Savage R."/>
            <person name="Osoegawa K."/>
            <person name="de Jong P."/>
            <person name="Grimwood J."/>
            <person name="Chapman J.A."/>
            <person name="Shapiro H."/>
            <person name="Aerts A."/>
            <person name="Otillar R.P."/>
            <person name="Terry A.Y."/>
            <person name="Boore J.L."/>
            <person name="Grigoriev I.V."/>
            <person name="Lindberg D.R."/>
            <person name="Seaver E.C."/>
            <person name="Weisblat D.A."/>
            <person name="Putnam N.H."/>
            <person name="Rokhsar D.S."/>
        </authorList>
    </citation>
    <scope>NUCLEOTIDE SEQUENCE</scope>
    <source>
        <strain evidence="3">I ESC-2004</strain>
    </source>
</reference>
<feature type="domain" description="S1 motif" evidence="1">
    <location>
        <begin position="1"/>
        <end position="64"/>
    </location>
</feature>
<dbReference type="AlphaFoldDB" id="X2BBV5"/>
<dbReference type="Pfam" id="PF00575">
    <property type="entry name" value="S1"/>
    <property type="match status" value="1"/>
</dbReference>
<reference evidence="2" key="3">
    <citation type="submission" date="2015-06" db="UniProtKB">
        <authorList>
            <consortium name="EnsemblMetazoa"/>
        </authorList>
    </citation>
    <scope>IDENTIFICATION</scope>
</reference>
<evidence type="ECO:0000313" key="2">
    <source>
        <dbReference type="EnsemblMetazoa" id="CapteP93087"/>
    </source>
</evidence>
<dbReference type="EnsemblMetazoa" id="CapteT93087">
    <property type="protein sequence ID" value="CapteP93087"/>
    <property type="gene ID" value="CapteG93087"/>
</dbReference>
<dbReference type="SUPFAM" id="SSF50249">
    <property type="entry name" value="Nucleic acid-binding proteins"/>
    <property type="match status" value="1"/>
</dbReference>
<accession>X2BBV5</accession>
<dbReference type="Gene3D" id="2.40.50.140">
    <property type="entry name" value="Nucleic acid-binding proteins"/>
    <property type="match status" value="1"/>
</dbReference>
<dbReference type="OrthoDB" id="1918363at2759"/>
<sequence length="64" mass="7028">MHICFSLQVVSVQDYGIFVKIPGSRKNGLVHKSQMSNVRIETPSEMASKGDSVYCKVISVEVGI</sequence>
<dbReference type="GO" id="GO:0003723">
    <property type="term" value="F:RNA binding"/>
    <property type="evidence" value="ECO:0007669"/>
    <property type="project" value="TreeGrafter"/>
</dbReference>
<organism evidence="2 3">
    <name type="scientific">Capitella teleta</name>
    <name type="common">Polychaete worm</name>
    <dbReference type="NCBI Taxonomy" id="283909"/>
    <lineage>
        <taxon>Eukaryota</taxon>
        <taxon>Metazoa</taxon>
        <taxon>Spiralia</taxon>
        <taxon>Lophotrochozoa</taxon>
        <taxon>Annelida</taxon>
        <taxon>Polychaeta</taxon>
        <taxon>Sedentaria</taxon>
        <taxon>Scolecida</taxon>
        <taxon>Capitellidae</taxon>
        <taxon>Capitella</taxon>
    </lineage>
</organism>
<proteinExistence type="predicted"/>
<name>X2BBV5_CAPTE</name>
<dbReference type="GO" id="GO:0043489">
    <property type="term" value="P:RNA stabilization"/>
    <property type="evidence" value="ECO:0007669"/>
    <property type="project" value="TreeGrafter"/>
</dbReference>
<dbReference type="PANTHER" id="PTHR15838">
    <property type="entry name" value="NUCLEOLAR PROTEIN OF 40 KDA"/>
    <property type="match status" value="1"/>
</dbReference>
<dbReference type="HOGENOM" id="CLU_2869733_0_0_1"/>
<dbReference type="InterPro" id="IPR003029">
    <property type="entry name" value="S1_domain"/>
</dbReference>
<dbReference type="Proteomes" id="UP000014760">
    <property type="component" value="Unassembled WGS sequence"/>
</dbReference>
<dbReference type="PROSITE" id="PS50126">
    <property type="entry name" value="S1"/>
    <property type="match status" value="1"/>
</dbReference>
<dbReference type="PANTHER" id="PTHR15838:SF1">
    <property type="entry name" value="ZINC FINGER CCHC DOMAIN-CONTAINING PROTEIN 17"/>
    <property type="match status" value="1"/>
</dbReference>
<dbReference type="InterPro" id="IPR012340">
    <property type="entry name" value="NA-bd_OB-fold"/>
</dbReference>
<evidence type="ECO:0000313" key="3">
    <source>
        <dbReference type="Proteomes" id="UP000014760"/>
    </source>
</evidence>
<dbReference type="EMBL" id="AMQN01000097">
    <property type="status" value="NOT_ANNOTATED_CDS"/>
    <property type="molecule type" value="Genomic_DNA"/>
</dbReference>
<reference evidence="3" key="1">
    <citation type="submission" date="2012-12" db="EMBL/GenBank/DDBJ databases">
        <authorList>
            <person name="Hellsten U."/>
            <person name="Grimwood J."/>
            <person name="Chapman J.A."/>
            <person name="Shapiro H."/>
            <person name="Aerts A."/>
            <person name="Otillar R.P."/>
            <person name="Terry A.Y."/>
            <person name="Boore J.L."/>
            <person name="Simakov O."/>
            <person name="Marletaz F."/>
            <person name="Cho S.-J."/>
            <person name="Edsinger-Gonzales E."/>
            <person name="Havlak P."/>
            <person name="Kuo D.-H."/>
            <person name="Larsson T."/>
            <person name="Lv J."/>
            <person name="Arendt D."/>
            <person name="Savage R."/>
            <person name="Osoegawa K."/>
            <person name="de Jong P."/>
            <person name="Lindberg D.R."/>
            <person name="Seaver E.C."/>
            <person name="Weisblat D.A."/>
            <person name="Putnam N.H."/>
            <person name="Grigoriev I.V."/>
            <person name="Rokhsar D.S."/>
        </authorList>
    </citation>
    <scope>NUCLEOTIDE SEQUENCE</scope>
    <source>
        <strain evidence="3">I ESC-2004</strain>
    </source>
</reference>
<protein>
    <recommendedName>
        <fullName evidence="1">S1 motif domain-containing protein</fullName>
    </recommendedName>
</protein>
<evidence type="ECO:0000259" key="1">
    <source>
        <dbReference type="PROSITE" id="PS50126"/>
    </source>
</evidence>
<keyword evidence="3" id="KW-1185">Reference proteome</keyword>